<gene>
    <name evidence="2" type="ORF">XENOCAPTIV_027345</name>
</gene>
<sequence length="158" mass="17513">MGSGQNRQKNPATENRNMAKTMKETNRQATNKQRFEKDSTVQMKIECNDKITSPDPMKRMHGGGLLACRMITEKKYEITMSGAAGKSRLMCGFIVDSTQIMAKELINSELVVSFLGLPAYITDEEILLHGWGVSAVSAIKQHRVAADTSGRWTQSSQS</sequence>
<comment type="caution">
    <text evidence="2">The sequence shown here is derived from an EMBL/GenBank/DDBJ whole genome shotgun (WGS) entry which is preliminary data.</text>
</comment>
<name>A0ABV0RAJ6_9TELE</name>
<evidence type="ECO:0000313" key="2">
    <source>
        <dbReference type="EMBL" id="MEQ2205164.1"/>
    </source>
</evidence>
<dbReference type="EMBL" id="JAHRIN010040682">
    <property type="protein sequence ID" value="MEQ2205164.1"/>
    <property type="molecule type" value="Genomic_DNA"/>
</dbReference>
<protein>
    <submittedName>
        <fullName evidence="2">Uncharacterized protein</fullName>
    </submittedName>
</protein>
<organism evidence="2 3">
    <name type="scientific">Xenoophorus captivus</name>
    <dbReference type="NCBI Taxonomy" id="1517983"/>
    <lineage>
        <taxon>Eukaryota</taxon>
        <taxon>Metazoa</taxon>
        <taxon>Chordata</taxon>
        <taxon>Craniata</taxon>
        <taxon>Vertebrata</taxon>
        <taxon>Euteleostomi</taxon>
        <taxon>Actinopterygii</taxon>
        <taxon>Neopterygii</taxon>
        <taxon>Teleostei</taxon>
        <taxon>Neoteleostei</taxon>
        <taxon>Acanthomorphata</taxon>
        <taxon>Ovalentaria</taxon>
        <taxon>Atherinomorphae</taxon>
        <taxon>Cyprinodontiformes</taxon>
        <taxon>Goodeidae</taxon>
        <taxon>Xenoophorus</taxon>
    </lineage>
</organism>
<evidence type="ECO:0000313" key="3">
    <source>
        <dbReference type="Proteomes" id="UP001434883"/>
    </source>
</evidence>
<proteinExistence type="predicted"/>
<evidence type="ECO:0000256" key="1">
    <source>
        <dbReference type="SAM" id="MobiDB-lite"/>
    </source>
</evidence>
<feature type="region of interest" description="Disordered" evidence="1">
    <location>
        <begin position="1"/>
        <end position="38"/>
    </location>
</feature>
<feature type="compositionally biased region" description="Polar residues" evidence="1">
    <location>
        <begin position="1"/>
        <end position="18"/>
    </location>
</feature>
<dbReference type="Proteomes" id="UP001434883">
    <property type="component" value="Unassembled WGS sequence"/>
</dbReference>
<reference evidence="2 3" key="1">
    <citation type="submission" date="2021-06" db="EMBL/GenBank/DDBJ databases">
        <authorList>
            <person name="Palmer J.M."/>
        </authorList>
    </citation>
    <scope>NUCLEOTIDE SEQUENCE [LARGE SCALE GENOMIC DNA]</scope>
    <source>
        <strain evidence="2 3">XC_2019</strain>
        <tissue evidence="2">Muscle</tissue>
    </source>
</reference>
<accession>A0ABV0RAJ6</accession>
<keyword evidence="3" id="KW-1185">Reference proteome</keyword>